<proteinExistence type="predicted"/>
<organism evidence="1 2">
    <name type="scientific">Chara braunii</name>
    <name type="common">Braun's stonewort</name>
    <dbReference type="NCBI Taxonomy" id="69332"/>
    <lineage>
        <taxon>Eukaryota</taxon>
        <taxon>Viridiplantae</taxon>
        <taxon>Streptophyta</taxon>
        <taxon>Charophyceae</taxon>
        <taxon>Charales</taxon>
        <taxon>Characeae</taxon>
        <taxon>Chara</taxon>
    </lineage>
</organism>
<reference evidence="1 2" key="1">
    <citation type="journal article" date="2018" name="Cell">
        <title>The Chara Genome: Secondary Complexity and Implications for Plant Terrestrialization.</title>
        <authorList>
            <person name="Nishiyama T."/>
            <person name="Sakayama H."/>
            <person name="Vries J.D."/>
            <person name="Buschmann H."/>
            <person name="Saint-Marcoux D."/>
            <person name="Ullrich K.K."/>
            <person name="Haas F.B."/>
            <person name="Vanderstraeten L."/>
            <person name="Becker D."/>
            <person name="Lang D."/>
            <person name="Vosolsobe S."/>
            <person name="Rombauts S."/>
            <person name="Wilhelmsson P.K.I."/>
            <person name="Janitza P."/>
            <person name="Kern R."/>
            <person name="Heyl A."/>
            <person name="Rumpler F."/>
            <person name="Villalobos L.I.A.C."/>
            <person name="Clay J.M."/>
            <person name="Skokan R."/>
            <person name="Toyoda A."/>
            <person name="Suzuki Y."/>
            <person name="Kagoshima H."/>
            <person name="Schijlen E."/>
            <person name="Tajeshwar N."/>
            <person name="Catarino B."/>
            <person name="Hetherington A.J."/>
            <person name="Saltykova A."/>
            <person name="Bonnot C."/>
            <person name="Breuninger H."/>
            <person name="Symeonidi A."/>
            <person name="Radhakrishnan G.V."/>
            <person name="Van Nieuwerburgh F."/>
            <person name="Deforce D."/>
            <person name="Chang C."/>
            <person name="Karol K.G."/>
            <person name="Hedrich R."/>
            <person name="Ulvskov P."/>
            <person name="Glockner G."/>
            <person name="Delwiche C.F."/>
            <person name="Petrasek J."/>
            <person name="Van de Peer Y."/>
            <person name="Friml J."/>
            <person name="Beilby M."/>
            <person name="Dolan L."/>
            <person name="Kohara Y."/>
            <person name="Sugano S."/>
            <person name="Fujiyama A."/>
            <person name="Delaux P.-M."/>
            <person name="Quint M."/>
            <person name="TheiBen G."/>
            <person name="Hagemann M."/>
            <person name="Harholt J."/>
            <person name="Dunand C."/>
            <person name="Zachgo S."/>
            <person name="Langdale J."/>
            <person name="Maumus F."/>
            <person name="Straeten D.V.D."/>
            <person name="Gould S.B."/>
            <person name="Rensing S.A."/>
        </authorList>
    </citation>
    <scope>NUCLEOTIDE SEQUENCE [LARGE SCALE GENOMIC DNA]</scope>
    <source>
        <strain evidence="1 2">S276</strain>
    </source>
</reference>
<dbReference type="EMBL" id="BFEA01000206">
    <property type="protein sequence ID" value="GBG74582.1"/>
    <property type="molecule type" value="Genomic_DNA"/>
</dbReference>
<comment type="caution">
    <text evidence="1">The sequence shown here is derived from an EMBL/GenBank/DDBJ whole genome shotgun (WGS) entry which is preliminary data.</text>
</comment>
<dbReference type="Proteomes" id="UP000265515">
    <property type="component" value="Unassembled WGS sequence"/>
</dbReference>
<name>A0A388KX80_CHABU</name>
<evidence type="ECO:0000313" key="1">
    <source>
        <dbReference type="EMBL" id="GBG74582.1"/>
    </source>
</evidence>
<dbReference type="AlphaFoldDB" id="A0A388KX80"/>
<accession>A0A388KX80</accession>
<sequence>MPQRFTTVCTPRRQNDLDGIGDQVHDLYLDSKHVHGHFKSGIDNTVTKFRDRKMSCMFSSLVPPQNAIRLFKFIDPP</sequence>
<protein>
    <submittedName>
        <fullName evidence="1">Uncharacterized protein</fullName>
    </submittedName>
</protein>
<dbReference type="Gramene" id="GBG74582">
    <property type="protein sequence ID" value="GBG74582"/>
    <property type="gene ID" value="CBR_g18991"/>
</dbReference>
<gene>
    <name evidence="1" type="ORF">CBR_g18991</name>
</gene>
<keyword evidence="2" id="KW-1185">Reference proteome</keyword>
<evidence type="ECO:0000313" key="2">
    <source>
        <dbReference type="Proteomes" id="UP000265515"/>
    </source>
</evidence>